<dbReference type="EMBL" id="JAXCGZ010007554">
    <property type="protein sequence ID" value="KAK7079273.1"/>
    <property type="molecule type" value="Genomic_DNA"/>
</dbReference>
<dbReference type="AlphaFoldDB" id="A0AAN8XF84"/>
<name>A0AAN8XF84_HALRR</name>
<gene>
    <name evidence="1" type="ORF">SK128_004503</name>
</gene>
<dbReference type="Proteomes" id="UP001381693">
    <property type="component" value="Unassembled WGS sequence"/>
</dbReference>
<organism evidence="1 2">
    <name type="scientific">Halocaridina rubra</name>
    <name type="common">Hawaiian red shrimp</name>
    <dbReference type="NCBI Taxonomy" id="373956"/>
    <lineage>
        <taxon>Eukaryota</taxon>
        <taxon>Metazoa</taxon>
        <taxon>Ecdysozoa</taxon>
        <taxon>Arthropoda</taxon>
        <taxon>Crustacea</taxon>
        <taxon>Multicrustacea</taxon>
        <taxon>Malacostraca</taxon>
        <taxon>Eumalacostraca</taxon>
        <taxon>Eucarida</taxon>
        <taxon>Decapoda</taxon>
        <taxon>Pleocyemata</taxon>
        <taxon>Caridea</taxon>
        <taxon>Atyoidea</taxon>
        <taxon>Atyidae</taxon>
        <taxon>Halocaridina</taxon>
    </lineage>
</organism>
<protein>
    <submittedName>
        <fullName evidence="1">Uncharacterized protein</fullName>
    </submittedName>
</protein>
<proteinExistence type="predicted"/>
<sequence length="77" mass="8983">MSSSKSESWGVNSVFLQEKENAQKKEMLKGEIKQEVEEEALEMKEENSTPSFDRLHFIDGSDPLNWQRVQRQHPDGF</sequence>
<evidence type="ECO:0000313" key="1">
    <source>
        <dbReference type="EMBL" id="KAK7079273.1"/>
    </source>
</evidence>
<evidence type="ECO:0000313" key="2">
    <source>
        <dbReference type="Proteomes" id="UP001381693"/>
    </source>
</evidence>
<accession>A0AAN8XF84</accession>
<reference evidence="1 2" key="1">
    <citation type="submission" date="2023-11" db="EMBL/GenBank/DDBJ databases">
        <title>Halocaridina rubra genome assembly.</title>
        <authorList>
            <person name="Smith C."/>
        </authorList>
    </citation>
    <scope>NUCLEOTIDE SEQUENCE [LARGE SCALE GENOMIC DNA]</scope>
    <source>
        <strain evidence="1">EP-1</strain>
        <tissue evidence="1">Whole</tissue>
    </source>
</reference>
<comment type="caution">
    <text evidence="1">The sequence shown here is derived from an EMBL/GenBank/DDBJ whole genome shotgun (WGS) entry which is preliminary data.</text>
</comment>
<keyword evidence="2" id="KW-1185">Reference proteome</keyword>